<evidence type="ECO:0000256" key="2">
    <source>
        <dbReference type="SAM" id="Phobius"/>
    </source>
</evidence>
<feature type="region of interest" description="Disordered" evidence="1">
    <location>
        <begin position="1044"/>
        <end position="1082"/>
    </location>
</feature>
<dbReference type="RefSeq" id="WP_336925268.1">
    <property type="nucleotide sequence ID" value="NZ_JBANRO010000003.1"/>
</dbReference>
<evidence type="ECO:0000313" key="3">
    <source>
        <dbReference type="EMBL" id="MFC3097568.1"/>
    </source>
</evidence>
<feature type="compositionally biased region" description="Pro residues" evidence="1">
    <location>
        <begin position="1052"/>
        <end position="1064"/>
    </location>
</feature>
<organism evidence="3 4">
    <name type="scientific">Alteraurantiacibacter palmitatis</name>
    <dbReference type="NCBI Taxonomy" id="2054628"/>
    <lineage>
        <taxon>Bacteria</taxon>
        <taxon>Pseudomonadati</taxon>
        <taxon>Pseudomonadota</taxon>
        <taxon>Alphaproteobacteria</taxon>
        <taxon>Sphingomonadales</taxon>
        <taxon>Erythrobacteraceae</taxon>
        <taxon>Alteraurantiacibacter</taxon>
    </lineage>
</organism>
<dbReference type="InterPro" id="IPR021730">
    <property type="entry name" value="YdbH"/>
</dbReference>
<proteinExistence type="predicted"/>
<evidence type="ECO:0000313" key="4">
    <source>
        <dbReference type="Proteomes" id="UP001595456"/>
    </source>
</evidence>
<gene>
    <name evidence="3" type="ORF">ACFODU_07095</name>
</gene>
<dbReference type="Proteomes" id="UP001595456">
    <property type="component" value="Unassembled WGS sequence"/>
</dbReference>
<feature type="transmembrane region" description="Helical" evidence="2">
    <location>
        <begin position="25"/>
        <end position="44"/>
    </location>
</feature>
<protein>
    <submittedName>
        <fullName evidence="3">YdbH domain-containing protein</fullName>
    </submittedName>
</protein>
<dbReference type="Pfam" id="PF11739">
    <property type="entry name" value="YdbH-like"/>
    <property type="match status" value="1"/>
</dbReference>
<dbReference type="EMBL" id="JBHRST010000009">
    <property type="protein sequence ID" value="MFC3097568.1"/>
    <property type="molecule type" value="Genomic_DNA"/>
</dbReference>
<reference evidence="4" key="1">
    <citation type="journal article" date="2019" name="Int. J. Syst. Evol. Microbiol.">
        <title>The Global Catalogue of Microorganisms (GCM) 10K type strain sequencing project: providing services to taxonomists for standard genome sequencing and annotation.</title>
        <authorList>
            <consortium name="The Broad Institute Genomics Platform"/>
            <consortium name="The Broad Institute Genome Sequencing Center for Infectious Disease"/>
            <person name="Wu L."/>
            <person name="Ma J."/>
        </authorList>
    </citation>
    <scope>NUCLEOTIDE SEQUENCE [LARGE SCALE GENOMIC DNA]</scope>
    <source>
        <strain evidence="4">KCTC 52607</strain>
    </source>
</reference>
<keyword evidence="2" id="KW-0812">Transmembrane</keyword>
<evidence type="ECO:0000256" key="1">
    <source>
        <dbReference type="SAM" id="MobiDB-lite"/>
    </source>
</evidence>
<name>A0ABV7E4J2_9SPHN</name>
<keyword evidence="2" id="KW-0472">Membrane</keyword>
<keyword evidence="4" id="KW-1185">Reference proteome</keyword>
<keyword evidence="2" id="KW-1133">Transmembrane helix</keyword>
<accession>A0ABV7E4J2</accession>
<sequence length="1082" mass="114202">MTPQVETEEPLPMPPTRGNWPRLPLGKAILGFALMLAVAAGILWSQRKGIADDYIAATLDRMGIEGTYEVETISPEVQVLRNIVIGDPAQPDAVIDTAEVRLKATFGLPQISAITLDGVRVWGRIVDGQPSFGTLDPLIFTDSTEPFVFPAIQLTLREGHALIEGDYGPLAASLTGSGRLDDGFAGELAVVAPQLRLAGCAAEQATLYGRIAIDDQRPSFAGPLRFARMACERHGVAVDGGAAQLALRADADMQGVRGDAGLRFGMVGAPSIRLASLTGETRLAYRGGNFNSDFELAGVDLAADAVRLSRLEAEGRLRIFDNFARFELETELDGRNVQPGGQWLAALTGAEAGAAGTLAQPLLAQFRQQLGAQLPGSTLRANLTLRQTAGGQLGLVIPEARLRARGGESLVLLTRAQVGLTPHGVPLFSGNILTGGRGLPQIAGRMEQEESGALELRLRMAEYAVGTDRLEVPDLALRQGADGGVTFAGRAIASGALPGGFAERLEVPLTGQVSAAGAVSVWPGCTPVRFAQLQLANLALDGRSVILCPPSGAPILRYDAGGLRLAAGVPALQLTGRLGETPLRLSTGAVGFAWPGVMTARTIGVELGETAAPTRFTLADLTAQLGDDITGSFSGTDVLLAAVPLDVRDASGEWRYAGGVLSLAGAAFRLEDRQEVDRFHPLVAQGARLALAGNAITSAFTLRHPATGTAVTEVTLLHRLDDATGSASIAVPGITFGDRIQPRDLSELAYGVVSLVRGTVTGNGRVDWTAEAVTSSGAFSSTGLDFAAAFGPVERARGTVVFTDLLGLTTAPAQRLEIGMVNPGIEVDDGVVTFSLTDGTRLALESAEWPFLDGRLSMQPLVMNIGAAEERRYVFQIEGLAAARLIERMELNNLAATGLFDGVLPVVFDAMGNGRLQGGLLSARPPGGHVSYIGQLTYEDLSFVGNFAFQSLRDLNYDRMEVELDGPLTGELVTKVRLDGVRQGATAQTNFLTRRLARLPIRLVVNLRAPFYQMVSSMRSLYDPSSVRDPRGLGLIRSDGRVIRNSVNGADAPPPETPGFPSSPPVTQGESAIQPPEREAMR</sequence>
<comment type="caution">
    <text evidence="3">The sequence shown here is derived from an EMBL/GenBank/DDBJ whole genome shotgun (WGS) entry which is preliminary data.</text>
</comment>